<name>A0A368VQ59_9BACL</name>
<comment type="caution">
    <text evidence="1">The sequence shown here is derived from an EMBL/GenBank/DDBJ whole genome shotgun (WGS) entry which is preliminary data.</text>
</comment>
<sequence>MPLIIVVLLVFVVLIRLCAAQMALHSAASQTVRQIAVHIHPANLAWEQAAASKPLSAPVIGQLSSWSEIAAEAAEWLPAPAGGLVSSALRGDFRPLQNMAATEIGRTVVEPLIREFADKAIIDPERLRLQLLSLPDLTKSDEPYLAIEVEYDFPLKLPFYGKPIVLKEQAAERVWVSDAAPARYGMESGTDNVIPLKIVSIEPTPLRPGRKATVIVKTSPGAAVSLGVMYKSGSSKAKHLGAASADANGFAQWTWHVSGNTTPGVWQLTASEAANPNNQVSMHFVVEKSSESQ</sequence>
<organism evidence="1 2">
    <name type="scientific">Paenibacillus prosopidis</name>
    <dbReference type="NCBI Taxonomy" id="630520"/>
    <lineage>
        <taxon>Bacteria</taxon>
        <taxon>Bacillati</taxon>
        <taxon>Bacillota</taxon>
        <taxon>Bacilli</taxon>
        <taxon>Bacillales</taxon>
        <taxon>Paenibacillaceae</taxon>
        <taxon>Paenibacillus</taxon>
    </lineage>
</organism>
<reference evidence="1 2" key="1">
    <citation type="submission" date="2018-07" db="EMBL/GenBank/DDBJ databases">
        <title>Genomic Encyclopedia of Type Strains, Phase III (KMG-III): the genomes of soil and plant-associated and newly described type strains.</title>
        <authorList>
            <person name="Whitman W."/>
        </authorList>
    </citation>
    <scope>NUCLEOTIDE SEQUENCE [LARGE SCALE GENOMIC DNA]</scope>
    <source>
        <strain evidence="1 2">CECT 7506</strain>
    </source>
</reference>
<dbReference type="EMBL" id="QPJD01000019">
    <property type="protein sequence ID" value="RCW42106.1"/>
    <property type="molecule type" value="Genomic_DNA"/>
</dbReference>
<protein>
    <submittedName>
        <fullName evidence="1">Uncharacterized protein</fullName>
    </submittedName>
</protein>
<evidence type="ECO:0000313" key="1">
    <source>
        <dbReference type="EMBL" id="RCW42106.1"/>
    </source>
</evidence>
<keyword evidence="2" id="KW-1185">Reference proteome</keyword>
<evidence type="ECO:0000313" key="2">
    <source>
        <dbReference type="Proteomes" id="UP000252415"/>
    </source>
</evidence>
<proteinExistence type="predicted"/>
<dbReference type="AlphaFoldDB" id="A0A368VQ59"/>
<dbReference type="Proteomes" id="UP000252415">
    <property type="component" value="Unassembled WGS sequence"/>
</dbReference>
<accession>A0A368VQ59</accession>
<gene>
    <name evidence="1" type="ORF">DFP97_11987</name>
</gene>